<comment type="caution">
    <text evidence="1">The sequence shown here is derived from an EMBL/GenBank/DDBJ whole genome shotgun (WGS) entry which is preliminary data.</text>
</comment>
<protein>
    <submittedName>
        <fullName evidence="1">Uncharacterized protein</fullName>
    </submittedName>
</protein>
<gene>
    <name evidence="1" type="ORF">QFC19_004890</name>
</gene>
<organism evidence="1 2">
    <name type="scientific">Naganishia cerealis</name>
    <dbReference type="NCBI Taxonomy" id="610337"/>
    <lineage>
        <taxon>Eukaryota</taxon>
        <taxon>Fungi</taxon>
        <taxon>Dikarya</taxon>
        <taxon>Basidiomycota</taxon>
        <taxon>Agaricomycotina</taxon>
        <taxon>Tremellomycetes</taxon>
        <taxon>Filobasidiales</taxon>
        <taxon>Filobasidiaceae</taxon>
        <taxon>Naganishia</taxon>
    </lineage>
</organism>
<sequence length="688" mass="78777">MPPRKRSSDGDSGKVLSCQRCRIRKVKCDLKIPCTNCKRLGVECERTSSDMRKKRPPASYVVSLERQVRLFTGFFEKFKSMDPESRKAFLESNSLEEFLNETTEQAGMTPSPTQNGAEAADNIDDPVPTRSVYGPMSVYDSDIASRHQRLVKKRETAMINALNKDPDIIHCLKLFFTWQYPDHNMFVFREAFLIDFFNPKPASLYCSRVLVLSICSLGARMSDNELVFKKSRKYYQEARDILLAQLEQPSITSLQSFLLLAFYDICNGSNASGWMLSGNAIRMGFDLGFQLNPEVWFVRSQSDLSPLDVAIRSRIYWGCYMADHFISLVLGRPSLLKISDATIPETDHLPDLEWIDDYMYRGPNDEGKPRKEMSKISGTLRNITSLTTISENMLNDIFTRTENDPDLSNNEDLNLASRLDKLSEYNYQIKDWKRKLPSDLQWDRRSLEATGEDPTLLTIRYYYYILVLCLNRPFVGIDVAMIEEHHLAPAVVCMEAIEDLYAAIRRFKQIHGTRRMSIFIVYCCILSISALLLINRDKHIVPKKRELLHFFMDILQDCSKTWKLAEKSYKLIRLKLGYDDDSNPSTNSHESISIPKVPLHKNLTSVDLSAQPSPAVQITDLAGIKTEDPSSILSSTSVESYNSENQELPINYNEDLGFFGGPPVLMTSDLFNEDWESLFPNDIYSKEI</sequence>
<proteinExistence type="predicted"/>
<name>A0ACC2VSS5_9TREE</name>
<accession>A0ACC2VSS5</accession>
<evidence type="ECO:0000313" key="1">
    <source>
        <dbReference type="EMBL" id="KAJ9102154.1"/>
    </source>
</evidence>
<evidence type="ECO:0000313" key="2">
    <source>
        <dbReference type="Proteomes" id="UP001241377"/>
    </source>
</evidence>
<keyword evidence="2" id="KW-1185">Reference proteome</keyword>
<dbReference type="EMBL" id="JASBWR010000053">
    <property type="protein sequence ID" value="KAJ9102154.1"/>
    <property type="molecule type" value="Genomic_DNA"/>
</dbReference>
<dbReference type="Proteomes" id="UP001241377">
    <property type="component" value="Unassembled WGS sequence"/>
</dbReference>
<reference evidence="1" key="1">
    <citation type="submission" date="2023-04" db="EMBL/GenBank/DDBJ databases">
        <title>Draft Genome sequencing of Naganishia species isolated from polar environments using Oxford Nanopore Technology.</title>
        <authorList>
            <person name="Leo P."/>
            <person name="Venkateswaran K."/>
        </authorList>
    </citation>
    <scope>NUCLEOTIDE SEQUENCE</scope>
    <source>
        <strain evidence="1">MNA-CCFEE 5261</strain>
    </source>
</reference>